<proteinExistence type="predicted"/>
<evidence type="ECO:0000313" key="3">
    <source>
        <dbReference type="Proteomes" id="UP001341820"/>
    </source>
</evidence>
<feature type="signal peptide" evidence="1">
    <location>
        <begin position="1"/>
        <end position="26"/>
    </location>
</feature>
<comment type="caution">
    <text evidence="2">The sequence shown here is derived from an EMBL/GenBank/DDBJ whole genome shotgun (WGS) entry which is preliminary data.</text>
</comment>
<gene>
    <name evidence="2" type="ORF">P5F74_15885</name>
</gene>
<dbReference type="Proteomes" id="UP001341820">
    <property type="component" value="Unassembled WGS sequence"/>
</dbReference>
<protein>
    <submittedName>
        <fullName evidence="2">Uncharacterized protein</fullName>
    </submittedName>
</protein>
<reference evidence="2 3" key="1">
    <citation type="submission" date="2023-03" db="EMBL/GenBank/DDBJ databases">
        <title>Bacillus Genome Sequencing.</title>
        <authorList>
            <person name="Dunlap C."/>
        </authorList>
    </citation>
    <scope>NUCLEOTIDE SEQUENCE [LARGE SCALE GENOMIC DNA]</scope>
    <source>
        <strain evidence="2 3">B-4107</strain>
    </source>
</reference>
<dbReference type="RefSeq" id="WP_328238247.1">
    <property type="nucleotide sequence ID" value="NZ_JAROAS010000038.1"/>
</dbReference>
<evidence type="ECO:0000313" key="2">
    <source>
        <dbReference type="EMBL" id="MED4129615.1"/>
    </source>
</evidence>
<keyword evidence="3" id="KW-1185">Reference proteome</keyword>
<organism evidence="2 3">
    <name type="scientific">Shouchella miscanthi</name>
    <dbReference type="NCBI Taxonomy" id="2598861"/>
    <lineage>
        <taxon>Bacteria</taxon>
        <taxon>Bacillati</taxon>
        <taxon>Bacillota</taxon>
        <taxon>Bacilli</taxon>
        <taxon>Bacillales</taxon>
        <taxon>Bacillaceae</taxon>
        <taxon>Shouchella</taxon>
    </lineage>
</organism>
<evidence type="ECO:0000256" key="1">
    <source>
        <dbReference type="SAM" id="SignalP"/>
    </source>
</evidence>
<keyword evidence="1" id="KW-0732">Signal</keyword>
<sequence>MKKVTSTLAALFIVSTFGLSAGTADAADKVETQNYEASMHSKVETQ</sequence>
<dbReference type="EMBL" id="JAROAS010000038">
    <property type="protein sequence ID" value="MED4129615.1"/>
    <property type="molecule type" value="Genomic_DNA"/>
</dbReference>
<accession>A0ABU6NQX7</accession>
<name>A0ABU6NQX7_9BACI</name>
<feature type="chain" id="PRO_5047456170" evidence="1">
    <location>
        <begin position="27"/>
        <end position="46"/>
    </location>
</feature>